<comment type="caution">
    <text evidence="2">The sequence shown here is derived from an EMBL/GenBank/DDBJ whole genome shotgun (WGS) entry which is preliminary data.</text>
</comment>
<gene>
    <name evidence="2" type="ORF">C0039_17510</name>
</gene>
<dbReference type="GO" id="GO:0005886">
    <property type="term" value="C:plasma membrane"/>
    <property type="evidence" value="ECO:0007669"/>
    <property type="project" value="TreeGrafter"/>
</dbReference>
<keyword evidence="3" id="KW-1185">Reference proteome</keyword>
<keyword evidence="1" id="KW-0812">Transmembrane</keyword>
<evidence type="ECO:0000313" key="3">
    <source>
        <dbReference type="Proteomes" id="UP000235005"/>
    </source>
</evidence>
<dbReference type="Gene3D" id="3.30.70.1430">
    <property type="entry name" value="Multidrug efflux transporter AcrB pore domain"/>
    <property type="match status" value="2"/>
</dbReference>
<feature type="transmembrane region" description="Helical" evidence="1">
    <location>
        <begin position="933"/>
        <end position="958"/>
    </location>
</feature>
<dbReference type="Gene3D" id="3.30.70.1320">
    <property type="entry name" value="Multidrug efflux transporter AcrB pore domain like"/>
    <property type="match status" value="1"/>
</dbReference>
<organism evidence="2 3">
    <name type="scientific">Pseudohalioglobus lutimaris</name>
    <dbReference type="NCBI Taxonomy" id="1737061"/>
    <lineage>
        <taxon>Bacteria</taxon>
        <taxon>Pseudomonadati</taxon>
        <taxon>Pseudomonadota</taxon>
        <taxon>Gammaproteobacteria</taxon>
        <taxon>Cellvibrionales</taxon>
        <taxon>Halieaceae</taxon>
        <taxon>Pseudohalioglobus</taxon>
    </lineage>
</organism>
<dbReference type="OrthoDB" id="5287122at2"/>
<reference evidence="2 3" key="1">
    <citation type="submission" date="2018-01" db="EMBL/GenBank/DDBJ databases">
        <title>The draft genome sequence of Halioglobus lutimaris HF004.</title>
        <authorList>
            <person name="Du Z.-J."/>
            <person name="Shi M.-J."/>
        </authorList>
    </citation>
    <scope>NUCLEOTIDE SEQUENCE [LARGE SCALE GENOMIC DNA]</scope>
    <source>
        <strain evidence="2 3">HF004</strain>
    </source>
</reference>
<dbReference type="SUPFAM" id="SSF82693">
    <property type="entry name" value="Multidrug efflux transporter AcrB pore domain, PN1, PN2, PC1 and PC2 subdomains"/>
    <property type="match status" value="2"/>
</dbReference>
<proteinExistence type="predicted"/>
<name>A0A2N5WYR6_9GAMM</name>
<evidence type="ECO:0000256" key="1">
    <source>
        <dbReference type="SAM" id="Phobius"/>
    </source>
</evidence>
<dbReference type="Pfam" id="PF00873">
    <property type="entry name" value="ACR_tran"/>
    <property type="match status" value="1"/>
</dbReference>
<feature type="transmembrane region" description="Helical" evidence="1">
    <location>
        <begin position="907"/>
        <end position="927"/>
    </location>
</feature>
<feature type="transmembrane region" description="Helical" evidence="1">
    <location>
        <begin position="878"/>
        <end position="900"/>
    </location>
</feature>
<feature type="transmembrane region" description="Helical" evidence="1">
    <location>
        <begin position="385"/>
        <end position="407"/>
    </location>
</feature>
<feature type="transmembrane region" description="Helical" evidence="1">
    <location>
        <begin position="427"/>
        <end position="446"/>
    </location>
</feature>
<dbReference type="PANTHER" id="PTHR32063">
    <property type="match status" value="1"/>
</dbReference>
<accession>A0A2N5WYR6</accession>
<dbReference type="InterPro" id="IPR001036">
    <property type="entry name" value="Acrflvin-R"/>
</dbReference>
<dbReference type="Gene3D" id="3.30.70.1440">
    <property type="entry name" value="Multidrug efflux transporter AcrB pore domain"/>
    <property type="match status" value="1"/>
</dbReference>
<evidence type="ECO:0000313" key="2">
    <source>
        <dbReference type="EMBL" id="PLW67381.1"/>
    </source>
</evidence>
<dbReference type="Gene3D" id="3.30.2090.10">
    <property type="entry name" value="Multidrug efflux transporter AcrB TolC docking domain, DN and DC subdomains"/>
    <property type="match status" value="2"/>
</dbReference>
<dbReference type="SUPFAM" id="SSF82866">
    <property type="entry name" value="Multidrug efflux transporter AcrB transmembrane domain"/>
    <property type="match status" value="2"/>
</dbReference>
<feature type="transmembrane region" description="Helical" evidence="1">
    <location>
        <begin position="527"/>
        <end position="549"/>
    </location>
</feature>
<sequence length="1063" mass="115592">MPRIIAWFVYNPVAANLLMMILVVGGLLALPRTHQEEFPNIEVDAVHVKVPYLGAAPEEVESAVCVRIEEAVQGSEGIDTIRSTASEGFCSVIIELVDGVDKNKVANDIKSKVDAIDAFPAETEKPVTAEVAILATVMQIAVAGNADERTLKLVGTKLRDDIAALPGVSQATLLYARPYEISIEVSERTLRRHGLTLQQVGDAIGRSSLDIPGGSVRTGEGEILLRTIGQAYSRQQFEDIVVLTRNDGTTLTVGELATVVDGFEEAELYSRLDQQPAVGIKVSRVGKEDVLKIAEQVKAYLDQARLEVPEGIDLLIWQDESQDLVDRLDTLTKNARSGLLLVLLILTLFLRFRLALWVAAGIPVAMLGTVALFPLFDISISTMSVMGFILVLGILVDDAIVIGERVYTHEQMGKDRNTAAIDGAKEVSVPVIFGVLTTMATFLPIVNIPGEMGDFFVAIGLTVIIALFFSVVESQMILPVHLAHRKAEKTKGDNALLNRWLDLQDTLSNSLQVVAVRYYQPAVERALAWRYLTAVIGIIVLALTLSLFASGRMVFQFFPDVEGTRLYAVVTLPEGTPIERTESAVRQLEDAAETLRAELDAELQPGEASKINHIFAVLGGLIPKGSLNLSAGGQSNIAEVGIELNLPADYSGYSTSHYANRWRELTGSIPDAIEQRFDASAFAAGDAIDIELYGKDFDELRSVAAELRAALETYNGVVDITDTFRAGKQEVQLQLLPEARSLGLTLHDLGTQVRHAFYGYEAQRIQRGKDDIRVMVRYPEEQRRSLGDLEAMRIRTSEGVEVPFSSVARVNLDRGYTTINRVDGQRVVRVIADVDRSVTTPESVLDSLAKRELADILDRHPGVTYSLAGEAESRSESMGGLVATALLALLVIYALLAIPLQSYLQPLVIMSVIPFGAVGAIVGHLIMGIDLVFFSLLGIVALSGVVVNSSLVLVDYINKQRQSGQDLLYVVSHAGSVRFRPIILTSVTTFIGLAPMMMDNTISLTMFVPMSVSLGFGVLMGTAITLFLVPCLYLILEDLLHLAGRRPAPGDETTTYIGGIETN</sequence>
<dbReference type="GO" id="GO:0042910">
    <property type="term" value="F:xenobiotic transmembrane transporter activity"/>
    <property type="evidence" value="ECO:0007669"/>
    <property type="project" value="TreeGrafter"/>
</dbReference>
<keyword evidence="1" id="KW-0472">Membrane</keyword>
<dbReference type="PANTHER" id="PTHR32063:SF33">
    <property type="entry name" value="RND SUPERFAMILY EFFLUX PUMP PERMEASE COMPONENT"/>
    <property type="match status" value="1"/>
</dbReference>
<dbReference type="AlphaFoldDB" id="A0A2N5WYR6"/>
<dbReference type="RefSeq" id="WP_076001104.1">
    <property type="nucleotide sequence ID" value="NZ_PKUS01000030.1"/>
</dbReference>
<dbReference type="SUPFAM" id="SSF82714">
    <property type="entry name" value="Multidrug efflux transporter AcrB TolC docking domain, DN and DC subdomains"/>
    <property type="match status" value="2"/>
</dbReference>
<feature type="transmembrane region" description="Helical" evidence="1">
    <location>
        <begin position="340"/>
        <end position="373"/>
    </location>
</feature>
<feature type="transmembrane region" description="Helical" evidence="1">
    <location>
        <begin position="6"/>
        <end position="30"/>
    </location>
</feature>
<feature type="transmembrane region" description="Helical" evidence="1">
    <location>
        <begin position="979"/>
        <end position="998"/>
    </location>
</feature>
<protein>
    <submittedName>
        <fullName evidence="2">AcrB/AcrD/AcrF family protein</fullName>
    </submittedName>
</protein>
<feature type="transmembrane region" description="Helical" evidence="1">
    <location>
        <begin position="452"/>
        <end position="472"/>
    </location>
</feature>
<dbReference type="Proteomes" id="UP000235005">
    <property type="component" value="Unassembled WGS sequence"/>
</dbReference>
<dbReference type="EMBL" id="PKUS01000030">
    <property type="protein sequence ID" value="PLW67381.1"/>
    <property type="molecule type" value="Genomic_DNA"/>
</dbReference>
<dbReference type="InterPro" id="IPR027463">
    <property type="entry name" value="AcrB_DN_DC_subdom"/>
</dbReference>
<feature type="transmembrane region" description="Helical" evidence="1">
    <location>
        <begin position="1010"/>
        <end position="1036"/>
    </location>
</feature>
<keyword evidence="1" id="KW-1133">Transmembrane helix</keyword>
<dbReference type="Gene3D" id="1.20.1640.10">
    <property type="entry name" value="Multidrug efflux transporter AcrB transmembrane domain"/>
    <property type="match status" value="2"/>
</dbReference>
<dbReference type="PRINTS" id="PR00702">
    <property type="entry name" value="ACRIFLAVINRP"/>
</dbReference>